<feature type="region of interest" description="Disordered" evidence="1">
    <location>
        <begin position="1"/>
        <end position="20"/>
    </location>
</feature>
<reference evidence="2" key="1">
    <citation type="submission" date="2021-01" db="EMBL/GenBank/DDBJ databases">
        <authorList>
            <person name="Corre E."/>
            <person name="Pelletier E."/>
            <person name="Niang G."/>
            <person name="Scheremetjew M."/>
            <person name="Finn R."/>
            <person name="Kale V."/>
            <person name="Holt S."/>
            <person name="Cochrane G."/>
            <person name="Meng A."/>
            <person name="Brown T."/>
            <person name="Cohen L."/>
        </authorList>
    </citation>
    <scope>NUCLEOTIDE SEQUENCE</scope>
    <source>
        <strain evidence="2">Isolate 1302-5</strain>
    </source>
</reference>
<evidence type="ECO:0000256" key="1">
    <source>
        <dbReference type="SAM" id="MobiDB-lite"/>
    </source>
</evidence>
<dbReference type="AlphaFoldDB" id="A0A7S4J7P6"/>
<protein>
    <submittedName>
        <fullName evidence="2">Uncharacterized protein</fullName>
    </submittedName>
</protein>
<accession>A0A7S4J7P6</accession>
<feature type="region of interest" description="Disordered" evidence="1">
    <location>
        <begin position="553"/>
        <end position="584"/>
    </location>
</feature>
<feature type="compositionally biased region" description="Low complexity" evidence="1">
    <location>
        <begin position="572"/>
        <end position="584"/>
    </location>
</feature>
<dbReference type="EMBL" id="HBKQ01034226">
    <property type="protein sequence ID" value="CAE2254979.1"/>
    <property type="molecule type" value="Transcribed_RNA"/>
</dbReference>
<proteinExistence type="predicted"/>
<feature type="region of interest" description="Disordered" evidence="1">
    <location>
        <begin position="300"/>
        <end position="325"/>
    </location>
</feature>
<name>A0A7S4J7P6_9STRA</name>
<evidence type="ECO:0000313" key="2">
    <source>
        <dbReference type="EMBL" id="CAE2254979.1"/>
    </source>
</evidence>
<sequence>MAAPPEDDEKAAGRGAGGFWGSVSSLFKKGGGRGGAVADGQHGGAATLDELEDYGHHRHHDSGRTAAVPTNEELVSIAQSAHLDRILMSAKDPQMTAQVLRTLLDFVDPYSSVHPGGNNVGKGDDADDPMFEHNAAFALELATRSLLLPNRQRARELYPMFLSKFESVLTSKILGESLSKGWLPPQKKDEKLRHPYLMERVVVAILRSCIHLYDVPEMQPYLKTSLLLLFDMPPVFSRHVSSRLGCGMAIILRNSYLLFEGLDEWNMIGDLMEAAAAYRDGRGFVFDGIASCVDHAVPKAASPVEGEGDASASDDDRTDTNPDEAQLLSHEGGSVFVRLLTKFVVGNFEGDVSMRVPAMVRLTQVYWYLCRISNEGSARTRGEGMQPVPDKEMWSTVSSACYSVCLSDNHDVALRGVECLQTFLQATDRGSITDKGWVDILEAMTSDHPLASFSEARIKMCELLCKLLLRLIPELSPRNDNWDPLTDIIKKLALIVSQNLRAGRQGSVSPLFESTVETVTNMANVMSMPEFDKSGFSHWAGETLFAELEKVGAGGGSSKMKAATTRQEDLPSSGSSSSSLISDK</sequence>
<organism evidence="2">
    <name type="scientific">Odontella aurita</name>
    <dbReference type="NCBI Taxonomy" id="265563"/>
    <lineage>
        <taxon>Eukaryota</taxon>
        <taxon>Sar</taxon>
        <taxon>Stramenopiles</taxon>
        <taxon>Ochrophyta</taxon>
        <taxon>Bacillariophyta</taxon>
        <taxon>Mediophyceae</taxon>
        <taxon>Biddulphiophycidae</taxon>
        <taxon>Eupodiscales</taxon>
        <taxon>Odontellaceae</taxon>
        <taxon>Odontella</taxon>
    </lineage>
</organism>
<gene>
    <name evidence="2" type="ORF">OAUR00152_LOCUS23417</name>
</gene>